<comment type="caution">
    <text evidence="1">The sequence shown here is derived from an EMBL/GenBank/DDBJ whole genome shotgun (WGS) entry which is preliminary data.</text>
</comment>
<sequence length="180" mass="21105">MTTRRRATQEAHERFNVATFIDEINRRHRASYRVVDEPNPPEAIIQSSRKTSWVEVTSAFMNQAFAEEAWSYATPGEKPRPMPNEVILGPDAQFAANFVGTIKKKLEKKSYEPFRDKYGPGYLVVSVQYPLYGRDTPRLMQREWDAATIEDRHCFRSIYLVVRRFSGYQIVLWRRLHTSD</sequence>
<dbReference type="Proteomes" id="UP001180453">
    <property type="component" value="Unassembled WGS sequence"/>
</dbReference>
<evidence type="ECO:0000313" key="1">
    <source>
        <dbReference type="EMBL" id="MDR7270781.1"/>
    </source>
</evidence>
<accession>A0ABU1YPI9</accession>
<organism evidence="1 2">
    <name type="scientific">Roseateles saccharophilus</name>
    <name type="common">Pseudomonas saccharophila</name>
    <dbReference type="NCBI Taxonomy" id="304"/>
    <lineage>
        <taxon>Bacteria</taxon>
        <taxon>Pseudomonadati</taxon>
        <taxon>Pseudomonadota</taxon>
        <taxon>Betaproteobacteria</taxon>
        <taxon>Burkholderiales</taxon>
        <taxon>Sphaerotilaceae</taxon>
        <taxon>Roseateles</taxon>
    </lineage>
</organism>
<reference evidence="1 2" key="1">
    <citation type="submission" date="2023-07" db="EMBL/GenBank/DDBJ databases">
        <title>Sorghum-associated microbial communities from plants grown in Nebraska, USA.</title>
        <authorList>
            <person name="Schachtman D."/>
        </authorList>
    </citation>
    <scope>NUCLEOTIDE SEQUENCE [LARGE SCALE GENOMIC DNA]</scope>
    <source>
        <strain evidence="1 2">BE314</strain>
    </source>
</reference>
<evidence type="ECO:0000313" key="2">
    <source>
        <dbReference type="Proteomes" id="UP001180453"/>
    </source>
</evidence>
<gene>
    <name evidence="1" type="ORF">J2X20_003439</name>
</gene>
<keyword evidence="2" id="KW-1185">Reference proteome</keyword>
<name>A0ABU1YPI9_ROSSA</name>
<dbReference type="EMBL" id="JAVDXU010000002">
    <property type="protein sequence ID" value="MDR7270781.1"/>
    <property type="molecule type" value="Genomic_DNA"/>
</dbReference>
<proteinExistence type="predicted"/>
<protein>
    <submittedName>
        <fullName evidence="1">Uncharacterized protein</fullName>
    </submittedName>
</protein>
<dbReference type="RefSeq" id="WP_310267053.1">
    <property type="nucleotide sequence ID" value="NZ_JAVDXU010000002.1"/>
</dbReference>